<evidence type="ECO:0000313" key="2">
    <source>
        <dbReference type="EMBL" id="MBK6974441.1"/>
    </source>
</evidence>
<proteinExistence type="predicted"/>
<dbReference type="GO" id="GO:0004519">
    <property type="term" value="F:endonuclease activity"/>
    <property type="evidence" value="ECO:0007669"/>
    <property type="project" value="UniProtKB-KW"/>
</dbReference>
<dbReference type="Proteomes" id="UP000807785">
    <property type="component" value="Unassembled WGS sequence"/>
</dbReference>
<accession>A0A9D7HSC1</accession>
<dbReference type="EMBL" id="JADJEV010000004">
    <property type="protein sequence ID" value="MBK6974441.1"/>
    <property type="molecule type" value="Genomic_DNA"/>
</dbReference>
<dbReference type="GO" id="GO:0006506">
    <property type="term" value="P:GPI anchor biosynthetic process"/>
    <property type="evidence" value="ECO:0007669"/>
    <property type="project" value="TreeGrafter"/>
</dbReference>
<evidence type="ECO:0000313" key="3">
    <source>
        <dbReference type="Proteomes" id="UP000807785"/>
    </source>
</evidence>
<dbReference type="InterPro" id="IPR051916">
    <property type="entry name" value="GPI-anchor_lipid_remodeler"/>
</dbReference>
<keyword evidence="2" id="KW-0255">Endonuclease</keyword>
<dbReference type="PANTHER" id="PTHR14859:SF0">
    <property type="entry name" value="ENDONUCLEASE_EXONUCLEASE_PHOSPHATASE FAMILY PROTEIN, EXPRESSED"/>
    <property type="match status" value="1"/>
</dbReference>
<gene>
    <name evidence="2" type="ORF">IPH26_16335</name>
</gene>
<keyword evidence="2" id="KW-0378">Hydrolase</keyword>
<reference evidence="2" key="1">
    <citation type="submission" date="2020-10" db="EMBL/GenBank/DDBJ databases">
        <title>Connecting structure to function with the recovery of over 1000 high-quality activated sludge metagenome-assembled genomes encoding full-length rRNA genes using long-read sequencing.</title>
        <authorList>
            <person name="Singleton C.M."/>
            <person name="Petriglieri F."/>
            <person name="Kristensen J.M."/>
            <person name="Kirkegaard R.H."/>
            <person name="Michaelsen T.Y."/>
            <person name="Andersen M.H."/>
            <person name="Karst S.M."/>
            <person name="Dueholm M.S."/>
            <person name="Nielsen P.H."/>
            <person name="Albertsen M."/>
        </authorList>
    </citation>
    <scope>NUCLEOTIDE SEQUENCE</scope>
    <source>
        <strain evidence="2">Bjer_18-Q3-R1-45_BAT3C.347</strain>
    </source>
</reference>
<dbReference type="InterPro" id="IPR036691">
    <property type="entry name" value="Endo/exonu/phosph_ase_sf"/>
</dbReference>
<dbReference type="Pfam" id="PF03372">
    <property type="entry name" value="Exo_endo_phos"/>
    <property type="match status" value="1"/>
</dbReference>
<keyword evidence="2" id="KW-0540">Nuclease</keyword>
<evidence type="ECO:0000259" key="1">
    <source>
        <dbReference type="Pfam" id="PF03372"/>
    </source>
</evidence>
<dbReference type="SUPFAM" id="SSF56219">
    <property type="entry name" value="DNase I-like"/>
    <property type="match status" value="1"/>
</dbReference>
<dbReference type="AlphaFoldDB" id="A0A9D7HSC1"/>
<dbReference type="GO" id="GO:0016020">
    <property type="term" value="C:membrane"/>
    <property type="evidence" value="ECO:0007669"/>
    <property type="project" value="GOC"/>
</dbReference>
<sequence>MKLITWNIQWGRGCDRRVDLARIGRVLRETADADVLCLQEVAVNFPDLAGSSGEDQVALLSSAFAGYSAHFGAGTDLPDGRGGRSRFGNLVLSRLPVLQVWRHLLPWPADPAVPSMQRVCVEAVVAAARGPLRVMTTHLEYYSAHQRAEQVAALRALHWAACEHARRPRRAGEGGASDPAFAVLPRPASAVLCGDFNYPPEAPEHLQLLAAFGDGTPAWRDAWQIACPGVAHADTVGLHGADWPDHPFCCDYICVSEDLAERVSEVRVNQQSDASDHQPVLLELDA</sequence>
<name>A0A9D7HSC1_9PROT</name>
<comment type="caution">
    <text evidence="2">The sequence shown here is derived from an EMBL/GenBank/DDBJ whole genome shotgun (WGS) entry which is preliminary data.</text>
</comment>
<dbReference type="Gene3D" id="3.60.10.10">
    <property type="entry name" value="Endonuclease/exonuclease/phosphatase"/>
    <property type="match status" value="1"/>
</dbReference>
<protein>
    <submittedName>
        <fullName evidence="2">Endonuclease/exonuclease/phosphatase family protein</fullName>
    </submittedName>
</protein>
<dbReference type="InterPro" id="IPR005135">
    <property type="entry name" value="Endo/exonuclease/phosphatase"/>
</dbReference>
<dbReference type="PANTHER" id="PTHR14859">
    <property type="entry name" value="CALCOFLUOR WHITE HYPERSENSITIVE PROTEIN PRECURSOR"/>
    <property type="match status" value="1"/>
</dbReference>
<organism evidence="2 3">
    <name type="scientific">Candidatus Methylophosphatis roskildensis</name>
    <dbReference type="NCBI Taxonomy" id="2899263"/>
    <lineage>
        <taxon>Bacteria</taxon>
        <taxon>Pseudomonadati</taxon>
        <taxon>Pseudomonadota</taxon>
        <taxon>Betaproteobacteria</taxon>
        <taxon>Nitrosomonadales</taxon>
        <taxon>Sterolibacteriaceae</taxon>
        <taxon>Candidatus Methylophosphatis</taxon>
    </lineage>
</organism>
<feature type="domain" description="Endonuclease/exonuclease/phosphatase" evidence="1">
    <location>
        <begin position="4"/>
        <end position="277"/>
    </location>
</feature>